<feature type="transmembrane region" description="Helical" evidence="6">
    <location>
        <begin position="952"/>
        <end position="974"/>
    </location>
</feature>
<evidence type="ECO:0000313" key="8">
    <source>
        <dbReference type="EMBL" id="RMX52938.1"/>
    </source>
</evidence>
<organism evidence="8 9">
    <name type="scientific">Pocillopora damicornis</name>
    <name type="common">Cauliflower coral</name>
    <name type="synonym">Millepora damicornis</name>
    <dbReference type="NCBI Taxonomy" id="46731"/>
    <lineage>
        <taxon>Eukaryota</taxon>
        <taxon>Metazoa</taxon>
        <taxon>Cnidaria</taxon>
        <taxon>Anthozoa</taxon>
        <taxon>Hexacorallia</taxon>
        <taxon>Scleractinia</taxon>
        <taxon>Astrocoeniina</taxon>
        <taxon>Pocilloporidae</taxon>
        <taxon>Pocillopora</taxon>
    </lineage>
</organism>
<feature type="transmembrane region" description="Helical" evidence="6">
    <location>
        <begin position="497"/>
        <end position="519"/>
    </location>
</feature>
<feature type="transmembrane region" description="Helical" evidence="6">
    <location>
        <begin position="787"/>
        <end position="810"/>
    </location>
</feature>
<feature type="transmembrane region" description="Helical" evidence="6">
    <location>
        <begin position="660"/>
        <end position="679"/>
    </location>
</feature>
<proteinExistence type="predicted"/>
<gene>
    <name evidence="8" type="ORF">pdam_00010934</name>
</gene>
<evidence type="ECO:0000313" key="9">
    <source>
        <dbReference type="Proteomes" id="UP000275408"/>
    </source>
</evidence>
<dbReference type="PROSITE" id="PS50262">
    <property type="entry name" value="G_PROTEIN_RECEP_F1_2"/>
    <property type="match status" value="5"/>
</dbReference>
<dbReference type="Gene3D" id="1.20.1070.10">
    <property type="entry name" value="Rhodopsin 7-helix transmembrane proteins"/>
    <property type="match status" value="5"/>
</dbReference>
<feature type="transmembrane region" description="Helical" evidence="6">
    <location>
        <begin position="436"/>
        <end position="456"/>
    </location>
</feature>
<dbReference type="EMBL" id="RCHS01001556">
    <property type="protein sequence ID" value="RMX52938.1"/>
    <property type="molecule type" value="Genomic_DNA"/>
</dbReference>
<reference evidence="8 9" key="1">
    <citation type="journal article" date="2018" name="Sci. Rep.">
        <title>Comparative analysis of the Pocillopora damicornis genome highlights role of immune system in coral evolution.</title>
        <authorList>
            <person name="Cunning R."/>
            <person name="Bay R.A."/>
            <person name="Gillette P."/>
            <person name="Baker A.C."/>
            <person name="Traylor-Knowles N."/>
        </authorList>
    </citation>
    <scope>NUCLEOTIDE SEQUENCE [LARGE SCALE GENOMIC DNA]</scope>
    <source>
        <strain evidence="8">RSMAS</strain>
        <tissue evidence="8">Whole animal</tissue>
    </source>
</reference>
<evidence type="ECO:0000256" key="4">
    <source>
        <dbReference type="ARBA" id="ARBA00022989"/>
    </source>
</evidence>
<feature type="domain" description="G-protein coupled receptors family 1 profile" evidence="7">
    <location>
        <begin position="599"/>
        <end position="839"/>
    </location>
</feature>
<keyword evidence="5 6" id="KW-0472">Membrane</keyword>
<feature type="domain" description="G-protein coupled receptors family 1 profile" evidence="7">
    <location>
        <begin position="1179"/>
        <end position="1419"/>
    </location>
</feature>
<name>A0A3M6UHU3_POCDA</name>
<feature type="transmembrane region" description="Helical" evidence="6">
    <location>
        <begin position="366"/>
        <end position="390"/>
    </location>
</feature>
<feature type="transmembrane region" description="Helical" evidence="6">
    <location>
        <begin position="28"/>
        <end position="53"/>
    </location>
</feature>
<feature type="non-terminal residue" evidence="8">
    <location>
        <position position="1433"/>
    </location>
</feature>
<feature type="transmembrane region" description="Helical" evidence="6">
    <location>
        <begin position="584"/>
        <end position="607"/>
    </location>
</feature>
<evidence type="ECO:0000256" key="2">
    <source>
        <dbReference type="ARBA" id="ARBA00022475"/>
    </source>
</evidence>
<evidence type="ECO:0000256" key="3">
    <source>
        <dbReference type="ARBA" id="ARBA00022692"/>
    </source>
</evidence>
<keyword evidence="9" id="KW-1185">Reference proteome</keyword>
<keyword evidence="4 6" id="KW-1133">Transmembrane helix</keyword>
<dbReference type="SUPFAM" id="SSF81321">
    <property type="entry name" value="Family A G protein-coupled receptor-like"/>
    <property type="match status" value="5"/>
</dbReference>
<evidence type="ECO:0000256" key="6">
    <source>
        <dbReference type="SAM" id="Phobius"/>
    </source>
</evidence>
<dbReference type="PRINTS" id="PR00237">
    <property type="entry name" value="GPCRRHODOPSN"/>
</dbReference>
<dbReference type="Proteomes" id="UP000275408">
    <property type="component" value="Unassembled WGS sequence"/>
</dbReference>
<dbReference type="CDD" id="cd00637">
    <property type="entry name" value="7tm_classA_rhodopsin-like"/>
    <property type="match status" value="4"/>
</dbReference>
<feature type="transmembrane region" description="Helical" evidence="6">
    <location>
        <begin position="619"/>
        <end position="640"/>
    </location>
</feature>
<feature type="transmembrane region" description="Helical" evidence="6">
    <location>
        <begin position="700"/>
        <end position="720"/>
    </location>
</feature>
<dbReference type="SMART" id="SM01381">
    <property type="entry name" value="7TM_GPCR_Srsx"/>
    <property type="match status" value="1"/>
</dbReference>
<feature type="transmembrane region" description="Helical" evidence="6">
    <location>
        <begin position="1163"/>
        <end position="1187"/>
    </location>
</feature>
<feature type="transmembrane region" description="Helical" evidence="6">
    <location>
        <begin position="292"/>
        <end position="318"/>
    </location>
</feature>
<feature type="transmembrane region" description="Helical" evidence="6">
    <location>
        <begin position="1243"/>
        <end position="1269"/>
    </location>
</feature>
<dbReference type="PANTHER" id="PTHR22750">
    <property type="entry name" value="G-PROTEIN COUPLED RECEPTOR"/>
    <property type="match status" value="1"/>
</dbReference>
<feature type="transmembrane region" description="Helical" evidence="6">
    <location>
        <begin position="330"/>
        <end position="354"/>
    </location>
</feature>
<evidence type="ECO:0000256" key="1">
    <source>
        <dbReference type="ARBA" id="ARBA00004651"/>
    </source>
</evidence>
<feature type="transmembrane region" description="Helical" evidence="6">
    <location>
        <begin position="726"/>
        <end position="745"/>
    </location>
</feature>
<feature type="transmembrane region" description="Helical" evidence="6">
    <location>
        <begin position="1021"/>
        <end position="1040"/>
    </location>
</feature>
<dbReference type="GO" id="GO:0004930">
    <property type="term" value="F:G protein-coupled receptor activity"/>
    <property type="evidence" value="ECO:0007669"/>
    <property type="project" value="InterPro"/>
</dbReference>
<dbReference type="InterPro" id="IPR000276">
    <property type="entry name" value="GPCR_Rhodpsn"/>
</dbReference>
<keyword evidence="3 6" id="KW-0812">Transmembrane</keyword>
<dbReference type="Pfam" id="PF00001">
    <property type="entry name" value="7tm_1"/>
    <property type="match status" value="8"/>
</dbReference>
<feature type="transmembrane region" description="Helical" evidence="6">
    <location>
        <begin position="816"/>
        <end position="841"/>
    </location>
</feature>
<dbReference type="GO" id="GO:0005886">
    <property type="term" value="C:plasma membrane"/>
    <property type="evidence" value="ECO:0007669"/>
    <property type="project" value="UniProtKB-SubCell"/>
</dbReference>
<feature type="transmembrane region" description="Helical" evidence="6">
    <location>
        <begin position="410"/>
        <end position="430"/>
    </location>
</feature>
<feature type="transmembrane region" description="Helical" evidence="6">
    <location>
        <begin position="1281"/>
        <end position="1299"/>
    </location>
</feature>
<feature type="transmembrane region" description="Helical" evidence="6">
    <location>
        <begin position="878"/>
        <end position="903"/>
    </location>
</feature>
<feature type="transmembrane region" description="Helical" evidence="6">
    <location>
        <begin position="1368"/>
        <end position="1392"/>
    </location>
</feature>
<evidence type="ECO:0000256" key="5">
    <source>
        <dbReference type="ARBA" id="ARBA00023136"/>
    </source>
</evidence>
<feature type="transmembrane region" description="Helical" evidence="6">
    <location>
        <begin position="65"/>
        <end position="86"/>
    </location>
</feature>
<keyword evidence="2" id="KW-1003">Cell membrane</keyword>
<feature type="transmembrane region" description="Helical" evidence="6">
    <location>
        <begin position="152"/>
        <end position="172"/>
    </location>
</feature>
<feature type="transmembrane region" description="Helical" evidence="6">
    <location>
        <begin position="106"/>
        <end position="131"/>
    </location>
</feature>
<feature type="transmembrane region" description="Helical" evidence="6">
    <location>
        <begin position="1305"/>
        <end position="1325"/>
    </location>
</feature>
<dbReference type="OrthoDB" id="9445642at2759"/>
<comment type="caution">
    <text evidence="8">The sequence shown here is derived from an EMBL/GenBank/DDBJ whole genome shotgun (WGS) entry which is preliminary data.</text>
</comment>
<feature type="domain" description="G-protein coupled receptors family 1 profile" evidence="7">
    <location>
        <begin position="894"/>
        <end position="1132"/>
    </location>
</feature>
<feature type="transmembrane region" description="Helical" evidence="6">
    <location>
        <begin position="1398"/>
        <end position="1418"/>
    </location>
</feature>
<feature type="domain" description="G-protein coupled receptors family 1 profile" evidence="7">
    <location>
        <begin position="45"/>
        <end position="273"/>
    </location>
</feature>
<protein>
    <recommendedName>
        <fullName evidence="7">G-protein coupled receptors family 1 profile domain-containing protein</fullName>
    </recommendedName>
</protein>
<feature type="domain" description="G-protein coupled receptors family 1 profile" evidence="7">
    <location>
        <begin position="310"/>
        <end position="550"/>
    </location>
</feature>
<feature type="transmembrane region" description="Helical" evidence="6">
    <location>
        <begin position="1080"/>
        <end position="1106"/>
    </location>
</feature>
<feature type="transmembrane region" description="Helical" evidence="6">
    <location>
        <begin position="253"/>
        <end position="272"/>
    </location>
</feature>
<comment type="subcellular location">
    <subcellularLocation>
        <location evidence="1">Cell membrane</location>
        <topology evidence="1">Multi-pass membrane protein</topology>
    </subcellularLocation>
</comment>
<feature type="transmembrane region" description="Helical" evidence="6">
    <location>
        <begin position="995"/>
        <end position="1015"/>
    </location>
</feature>
<accession>A0A3M6UHU3</accession>
<sequence length="1433" mass="161110">MENSSGNGNQTTPQSYVKCETPLDGYQLVIMSAFDVAISIAAILGNVLILVAFRKVSARVLHPPSKLLFECLAYSDLGVGLVLQPLRIISYNSYENTESCFYGLLASWIVGNILFGVSLLTLTVTGVDRLLALTCTLGLRYRQVVTLRRVRLVIAWCWLCSSVIGMVSLYNFKIAFITSLIGIVLSVLSHHQAQVQDHIHHGQHNNRESQLNVSQYRKTVKSARWVQLTLLICFLPFGVEKTLFAKDGFESSILSYVTASFVSLNSALNPIIYPWKITEDKRPELGDPKGLLIYILSFVNVLIAITSFPGNLLIIVVLRRITSIHPPSKLLYSSLASTDLCVGIILQPLSIVYLLSLEVSDLCSHIGSTLSAVALALCGVSLLTSTAISFDRFFALKLGIRYRHYITKELIWAFVFISWLVSCGNAVIYLYESDVFAYTTTAAVFLCVSTSVFSYVKIYRALCYHQTQVQQRLHLQQPNRRVIPINIARYRKTVSSALWVSAVLVACYLPFVVIIFTAYSSGIHSPVLALAADLAITLVQLNSSLNPLLYCWKIKEANFSVAGNNSTFHEILCSSYLTSEHQYILLPINLFISITAFPGNVLIIIALQRVSSLHPSSKLLFICLASTDVCVGVILQPLYISYFMSPDNSIPCYYIGDVSYMLTFIFCGVSLQTSTAISVDRLLALLLGLRYRHTITLKRVWIFVIAAWFTSISNAILYYYQEAVPMYLACIVMLSSITTSAFCYVKIYRVLLHHQTQIQEHPLKEVPNRGSRLLNIARYKKTVSSAVWIQAAILICYLPFIIMTTIYTISEEYTPIIAFLLDLTVSFVQLNSSLNPVLYCWKIRDVRRSAKISIRQDVLGTMPEPLCTHGINRLDQKILFSVVNVPLSLSAVLGNALVMIALYEVTTLRPPYKLLLSCLASTDLCVGLTTQPLFTVLLWTQEHSTPCFMLKLIAHIMATIFGGVSLATLSAISIDRLVALLLGVRYRQVVTLRKVQICVTSFWFLGVAIAILYFYHFLLPLVITAILMLLFIVSSTFCYSKIYCTLSKVKNDIYPGEPRRISVHCPQFTGRYRKTVSSTLCIQVSLVLCYLPYGTLVIVFAITGIQSPSLNFAWAVAVTLVFFNSTLNPFLYCWKNREVKQAVKEKISHILLKLRLFKEEEKVFFAIWNILTCITAVCGNTFIIASIRRVSSLHLPSKVLLVCLALTDLCVGVITQPLYVAHILFPECHSIGLYLLIGYNTTGFLFSGVSMLTITAISVDRLLAVTLGLRYRQVVTVWRTRILLVSFWTISMAFGMMFFHYFDVTLYLTVVIISLCILISTFCYVKICYALRHHQVTVQPPAHQGEKRRQRVNQLNVMRFRKTVVSALWVQATFLMCFLPLTIIMILVISSFRTATVFFIRDLAISLLFFNSSLNPFIYCWKIKHMRQAVGGT</sequence>
<feature type="transmembrane region" description="Helical" evidence="6">
    <location>
        <begin position="1112"/>
        <end position="1134"/>
    </location>
</feature>
<evidence type="ECO:0000259" key="7">
    <source>
        <dbReference type="PROSITE" id="PS50262"/>
    </source>
</evidence>
<dbReference type="InterPro" id="IPR017452">
    <property type="entry name" value="GPCR_Rhodpsn_7TM"/>
</dbReference>